<dbReference type="Gene3D" id="2.30.30.110">
    <property type="match status" value="1"/>
</dbReference>
<comment type="caution">
    <text evidence="1">The sequence shown here is derived from an EMBL/GenBank/DDBJ whole genome shotgun (WGS) entry which is preliminary data.</text>
</comment>
<proteinExistence type="predicted"/>
<dbReference type="Pfam" id="PF02452">
    <property type="entry name" value="PemK_toxin"/>
    <property type="match status" value="1"/>
</dbReference>
<gene>
    <name evidence="1" type="ORF">FIL88_10575</name>
</gene>
<evidence type="ECO:0000313" key="2">
    <source>
        <dbReference type="Proteomes" id="UP000315816"/>
    </source>
</evidence>
<evidence type="ECO:0000313" key="1">
    <source>
        <dbReference type="EMBL" id="TQV67026.1"/>
    </source>
</evidence>
<dbReference type="OrthoDB" id="7565736at2"/>
<dbReference type="AlphaFoldDB" id="A0A545SQ79"/>
<organism evidence="1 2">
    <name type="scientific">Aliiroseovarius halocynthiae</name>
    <dbReference type="NCBI Taxonomy" id="985055"/>
    <lineage>
        <taxon>Bacteria</taxon>
        <taxon>Pseudomonadati</taxon>
        <taxon>Pseudomonadota</taxon>
        <taxon>Alphaproteobacteria</taxon>
        <taxon>Rhodobacterales</taxon>
        <taxon>Paracoccaceae</taxon>
        <taxon>Aliiroseovarius</taxon>
    </lineage>
</organism>
<name>A0A545SQ79_9RHOB</name>
<dbReference type="SUPFAM" id="SSF50118">
    <property type="entry name" value="Cell growth inhibitor/plasmid maintenance toxic component"/>
    <property type="match status" value="1"/>
</dbReference>
<dbReference type="RefSeq" id="WP_142853839.1">
    <property type="nucleotide sequence ID" value="NZ_ML660021.1"/>
</dbReference>
<dbReference type="GO" id="GO:0003677">
    <property type="term" value="F:DNA binding"/>
    <property type="evidence" value="ECO:0007669"/>
    <property type="project" value="InterPro"/>
</dbReference>
<protein>
    <submittedName>
        <fullName evidence="1">Type II toxin-antitoxin system PemK/MazF family toxin</fullName>
    </submittedName>
</protein>
<dbReference type="InterPro" id="IPR011067">
    <property type="entry name" value="Plasmid_toxin/cell-grow_inhib"/>
</dbReference>
<dbReference type="Proteomes" id="UP000315816">
    <property type="component" value="Unassembled WGS sequence"/>
</dbReference>
<dbReference type="EMBL" id="VICH01000007">
    <property type="protein sequence ID" value="TQV67026.1"/>
    <property type="molecule type" value="Genomic_DNA"/>
</dbReference>
<reference evidence="1 2" key="1">
    <citation type="submission" date="2019-06" db="EMBL/GenBank/DDBJ databases">
        <title>A novel species of marine bacteria.</title>
        <authorList>
            <person name="Wang Y."/>
        </authorList>
    </citation>
    <scope>NUCLEOTIDE SEQUENCE [LARGE SCALE GENOMIC DNA]</scope>
    <source>
        <strain evidence="1 2">MA1-10</strain>
    </source>
</reference>
<accession>A0A545SQ79</accession>
<sequence length="134" mass="15369">MPIKYDVNQRTVLLCDYSKGGFKPPEMVKRRPVIAISPRLRHRSGLITVVPLSTTPPDRIAPHHCQIELPYELPHFPETNCWVKADMLATVGFDRLDLFRTDRDQTGKRKYLTPRISEVEFAKILDCIKVALGL</sequence>
<dbReference type="InterPro" id="IPR003477">
    <property type="entry name" value="PemK-like"/>
</dbReference>
<keyword evidence="2" id="KW-1185">Reference proteome</keyword>